<feature type="compositionally biased region" description="Pro residues" evidence="1">
    <location>
        <begin position="540"/>
        <end position="550"/>
    </location>
</feature>
<evidence type="ECO:0000313" key="2">
    <source>
        <dbReference type="EMBL" id="OJD28860.1"/>
    </source>
</evidence>
<feature type="compositionally biased region" description="Basic residues" evidence="1">
    <location>
        <begin position="444"/>
        <end position="455"/>
    </location>
</feature>
<evidence type="ECO:0000256" key="1">
    <source>
        <dbReference type="SAM" id="MobiDB-lite"/>
    </source>
</evidence>
<dbReference type="EMBL" id="MNUE01000107">
    <property type="protein sequence ID" value="OJD28860.1"/>
    <property type="molecule type" value="Genomic_DNA"/>
</dbReference>
<feature type="compositionally biased region" description="Polar residues" evidence="1">
    <location>
        <begin position="402"/>
        <end position="419"/>
    </location>
</feature>
<gene>
    <name evidence="2" type="ORF">BKCO1_1070001</name>
</gene>
<feature type="compositionally biased region" description="Basic and acidic residues" evidence="1">
    <location>
        <begin position="276"/>
        <end position="289"/>
    </location>
</feature>
<feature type="compositionally biased region" description="Polar residues" evidence="1">
    <location>
        <begin position="309"/>
        <end position="344"/>
    </location>
</feature>
<feature type="region of interest" description="Disordered" evidence="1">
    <location>
        <begin position="202"/>
        <end position="344"/>
    </location>
</feature>
<accession>A0A1J9RLR0</accession>
<feature type="compositionally biased region" description="Low complexity" evidence="1">
    <location>
        <begin position="461"/>
        <end position="470"/>
    </location>
</feature>
<feature type="region of interest" description="Disordered" evidence="1">
    <location>
        <begin position="158"/>
        <end position="178"/>
    </location>
</feature>
<feature type="region of interest" description="Disordered" evidence="1">
    <location>
        <begin position="358"/>
        <end position="492"/>
    </location>
</feature>
<evidence type="ECO:0000313" key="3">
    <source>
        <dbReference type="Proteomes" id="UP000183809"/>
    </source>
</evidence>
<keyword evidence="3" id="KW-1185">Reference proteome</keyword>
<protein>
    <submittedName>
        <fullName evidence="2">Uncharacterized protein</fullName>
    </submittedName>
</protein>
<feature type="compositionally biased region" description="Low complexity" evidence="1">
    <location>
        <begin position="374"/>
        <end position="385"/>
    </location>
</feature>
<feature type="compositionally biased region" description="Low complexity" evidence="1">
    <location>
        <begin position="211"/>
        <end position="242"/>
    </location>
</feature>
<feature type="region of interest" description="Disordered" evidence="1">
    <location>
        <begin position="530"/>
        <end position="550"/>
    </location>
</feature>
<sequence length="629" mass="68950">MKVKFSRAKYRIGKARAQYMRRRSRPNELLPPHIARQKKSKLASNLKSSASHFVGPILEKEASNQHAPVASALPGIKGDLTDIILSLKAQQIKMGNRFMGVKSRVVSQAAKIRDQTMVLKKLCNRVIYQENKLDDLAQTTSVRKDVLEQLLARSFTDSRPSDQVFPLPPLRTHVQPYDERTHKGYKRVSEWLDNFEARPEMIPHSGRAESLESPSRGSESSSVRSASVSSKSPSVASSTLTSMVSDGPIWRPPTPDPNAVPDPANDIMSLFQQHQQEQHQKNESPRPHDLSGQTHSDSQTQALRAPSPANLQNHTSVQPAPVAQQWTQRQPAVSPPQQSFHPAQVGHLQSQNLYPGASFTSIIAPGPLPPPQQPNQSSSSTQLLLRSANHHHVSDTFPPQAPQEQMASSSHQHFPNPQQYRLPYPRSDLGAYPQPPPPLYAPAHPHHHHQQHRQNRANQTHPSSSSPSSHRTTRGAITYPPPSLAFPDLPDDLAGQLEDNLAGRAEIMQPMQLSPHDYYRYSKYGDDDAFLSSAPGPSSIEPPPPPPDPYPCTYPLLLPSAFDRQVVEEAETGAETGAGAELELEPELDSFIVGAGVGCGFGCGCCCGGDGEMDGGRGERGKGDWLISG</sequence>
<name>A0A1J9RLR0_9PEZI</name>
<feature type="compositionally biased region" description="Polar residues" evidence="1">
    <location>
        <begin position="291"/>
        <end position="302"/>
    </location>
</feature>
<dbReference type="GeneID" id="31010479"/>
<dbReference type="Proteomes" id="UP000183809">
    <property type="component" value="Unassembled WGS sequence"/>
</dbReference>
<feature type="compositionally biased region" description="Pro residues" evidence="1">
    <location>
        <begin position="250"/>
        <end position="260"/>
    </location>
</feature>
<dbReference type="AlphaFoldDB" id="A0A1J9RLR0"/>
<reference evidence="2 3" key="1">
    <citation type="submission" date="2016-10" db="EMBL/GenBank/DDBJ databases">
        <title>Proteomics and genomics reveal pathogen-plant mechanisms compatible with a hemibiotrophic lifestyle of Diplodia corticola.</title>
        <authorList>
            <person name="Fernandes I."/>
            <person name="De Jonge R."/>
            <person name="Van De Peer Y."/>
            <person name="Devreese B."/>
            <person name="Alves A."/>
            <person name="Esteves A.C."/>
        </authorList>
    </citation>
    <scope>NUCLEOTIDE SEQUENCE [LARGE SCALE GENOMIC DNA]</scope>
    <source>
        <strain evidence="2 3">CBS 112549</strain>
    </source>
</reference>
<proteinExistence type="predicted"/>
<dbReference type="RefSeq" id="XP_020125120.1">
    <property type="nucleotide sequence ID" value="XM_020270220.1"/>
</dbReference>
<organism evidence="2 3">
    <name type="scientific">Diplodia corticola</name>
    <dbReference type="NCBI Taxonomy" id="236234"/>
    <lineage>
        <taxon>Eukaryota</taxon>
        <taxon>Fungi</taxon>
        <taxon>Dikarya</taxon>
        <taxon>Ascomycota</taxon>
        <taxon>Pezizomycotina</taxon>
        <taxon>Dothideomycetes</taxon>
        <taxon>Dothideomycetes incertae sedis</taxon>
        <taxon>Botryosphaeriales</taxon>
        <taxon>Botryosphaeriaceae</taxon>
        <taxon>Diplodia</taxon>
    </lineage>
</organism>
<comment type="caution">
    <text evidence="2">The sequence shown here is derived from an EMBL/GenBank/DDBJ whole genome shotgun (WGS) entry which is preliminary data.</text>
</comment>